<proteinExistence type="predicted"/>
<dbReference type="Proteomes" id="UP001165986">
    <property type="component" value="Unassembled WGS sequence"/>
</dbReference>
<gene>
    <name evidence="1" type="ORF">FNW02_31270</name>
</gene>
<comment type="caution">
    <text evidence="1">The sequence shown here is derived from an EMBL/GenBank/DDBJ whole genome shotgun (WGS) entry which is preliminary data.</text>
</comment>
<reference evidence="1" key="1">
    <citation type="submission" date="2019-07" db="EMBL/GenBank/DDBJ databases">
        <title>Toxilogical consequences of a new and cryptic species of cyanobacteria (Komarekiella delphini-convector) recovered from the epidermis of a bottlenose dolphin and 1500 ft. in the air.</title>
        <authorList>
            <person name="Brown A.O."/>
            <person name="Dvorak P."/>
            <person name="Villanueva C.D."/>
            <person name="Foss A.J."/>
            <person name="Garvey A.D."/>
            <person name="Gibson Q.A."/>
            <person name="Johansen J.R."/>
            <person name="Casamatta D.A."/>
        </authorList>
    </citation>
    <scope>NUCLEOTIDE SEQUENCE</scope>
    <source>
        <strain evidence="1">SJRDD-AB1</strain>
    </source>
</reference>
<evidence type="ECO:0000313" key="1">
    <source>
        <dbReference type="EMBL" id="MBD6620153.1"/>
    </source>
</evidence>
<evidence type="ECO:0000313" key="2">
    <source>
        <dbReference type="Proteomes" id="UP001165986"/>
    </source>
</evidence>
<name>A0AA40T3B0_9NOST</name>
<dbReference type="AlphaFoldDB" id="A0AA40T3B0"/>
<dbReference type="EMBL" id="VJXY01000056">
    <property type="protein sequence ID" value="MBD6620153.1"/>
    <property type="molecule type" value="Genomic_DNA"/>
</dbReference>
<keyword evidence="2" id="KW-1185">Reference proteome</keyword>
<organism evidence="1 2">
    <name type="scientific">Komarekiella delphini-convector SJRDD-AB1</name>
    <dbReference type="NCBI Taxonomy" id="2593771"/>
    <lineage>
        <taxon>Bacteria</taxon>
        <taxon>Bacillati</taxon>
        <taxon>Cyanobacteriota</taxon>
        <taxon>Cyanophyceae</taxon>
        <taxon>Nostocales</taxon>
        <taxon>Nostocaceae</taxon>
        <taxon>Komarekiella</taxon>
        <taxon>Komarekiella delphini-convector</taxon>
    </lineage>
</organism>
<accession>A0AA40T3B0</accession>
<sequence>MSQTGKNKKLASFNCDQKMWEQFIARCNSEGTTATTTLTQFIKRYLDDSLDDLDKIVSNDLDKRLDSMIKARIEEYLEEYLVTSNNNSAKEENQAILAICSRLDKVESQLLSESNSKEAEAIPNLTELEQKIEGMAARIKQLTEAILKIQDYLNNQLKQTKKSYSNSYYQRTTQRIQPLTEEGLATRLGVNVETIREQRNKLHLPLFVAWCKGKDRAGMGWEFHENTGLYYPVS</sequence>
<protein>
    <submittedName>
        <fullName evidence="1">Uncharacterized protein</fullName>
    </submittedName>
</protein>